<feature type="region of interest" description="Disordered" evidence="2">
    <location>
        <begin position="417"/>
        <end position="446"/>
    </location>
</feature>
<comment type="caution">
    <text evidence="4">The sequence shown here is derived from an EMBL/GenBank/DDBJ whole genome shotgun (WGS) entry which is preliminary data.</text>
</comment>
<sequence length="779" mass="89895">MILSTVVDSHNLECDEEEEERRKEERETRRRIERDYNLYVEKLIHSNRLLWRDGRRQEHKLEKSYVSNKEKDRKWKHIDSVECNEPVNFQSGGMMANLPTITEIADTEKPKAMWTDLYLNMKQMPHNTRGGISFQDAEFINMSYIDPRALVDEIGERLTAEHLNKLQAVEIVLDCHDGAKEKEKLLYFMKDGCVKKMSIQELLIKSTKELKYVHYFLKKKNKVCKEWSGIILATIRQRFQDGGKKYDGKYTPVYLNLRDQEVEMQRGGIVKEISWEKVIDTASHLGYKPPPLIEKRKAEKMVFQRQKKQRENEEISIPATQEPSSQCEDAGNEDLAAKELPDNAPEAPNIEMDSLIENIAFEGSPQEPSTQRDEEASEPQTTQEPSVANTDASHALDENHQNASVKSLAADKLKGISIPDDSAHNHAPKNESEDSSSESDNDDADGVDKTELARAMKASLEDTYGSSSQFMVGSSTVHKANTGKASADDNVAHVWKHEWDNEWYRPEASISFNNAHHHASHVVSLFGEQSLAFDPLVSPYYKVVCFKEGRHRVYLIFSSETGQWKNIIFADDKYWPEEDARGVYWNGAVYWISYHRRSNYRFPCFRFDVIAENFRQVKMPNSFVFPENYNDLPIWYFGEFSGHLHFICVPDLAVKKFKVSKCNPIRLNRYTKYWVNIDHLRFALNLFIKHSDKTNHLITPFLEEVAKGTHNKPKFSFSILTVLGGQKDEDSALIISIAGKVFSYNFKKVKVLPELPYEDTTKDFEYASAYPFVANLYPL</sequence>
<dbReference type="Proteomes" id="UP001237642">
    <property type="component" value="Unassembled WGS sequence"/>
</dbReference>
<feature type="compositionally biased region" description="Basic and acidic residues" evidence="2">
    <location>
        <begin position="421"/>
        <end position="432"/>
    </location>
</feature>
<dbReference type="InterPro" id="IPR017451">
    <property type="entry name" value="F-box-assoc_interact_dom"/>
</dbReference>
<feature type="compositionally biased region" description="Acidic residues" evidence="2">
    <location>
        <begin position="433"/>
        <end position="445"/>
    </location>
</feature>
<evidence type="ECO:0000259" key="3">
    <source>
        <dbReference type="Pfam" id="PF08268"/>
    </source>
</evidence>
<dbReference type="InterPro" id="IPR055290">
    <property type="entry name" value="At3g26010-like"/>
</dbReference>
<dbReference type="InterPro" id="IPR013187">
    <property type="entry name" value="F-box-assoc_dom_typ3"/>
</dbReference>
<evidence type="ECO:0000256" key="2">
    <source>
        <dbReference type="SAM" id="MobiDB-lite"/>
    </source>
</evidence>
<evidence type="ECO:0000313" key="5">
    <source>
        <dbReference type="Proteomes" id="UP001237642"/>
    </source>
</evidence>
<accession>A0AAD8MW71</accession>
<reference evidence="4" key="2">
    <citation type="submission" date="2023-05" db="EMBL/GenBank/DDBJ databases">
        <authorList>
            <person name="Schelkunov M.I."/>
        </authorList>
    </citation>
    <scope>NUCLEOTIDE SEQUENCE</scope>
    <source>
        <strain evidence="4">Hsosn_3</strain>
        <tissue evidence="4">Leaf</tissue>
    </source>
</reference>
<dbReference type="AlphaFoldDB" id="A0AAD8MW71"/>
<dbReference type="Pfam" id="PF08268">
    <property type="entry name" value="FBA_3"/>
    <property type="match status" value="1"/>
</dbReference>
<reference evidence="4" key="1">
    <citation type="submission" date="2023-02" db="EMBL/GenBank/DDBJ databases">
        <title>Genome of toxic invasive species Heracleum sosnowskyi carries increased number of genes despite the absence of recent whole-genome duplications.</title>
        <authorList>
            <person name="Schelkunov M."/>
            <person name="Shtratnikova V."/>
            <person name="Makarenko M."/>
            <person name="Klepikova A."/>
            <person name="Omelchenko D."/>
            <person name="Novikova G."/>
            <person name="Obukhova E."/>
            <person name="Bogdanov V."/>
            <person name="Penin A."/>
            <person name="Logacheva M."/>
        </authorList>
    </citation>
    <scope>NUCLEOTIDE SEQUENCE</scope>
    <source>
        <strain evidence="4">Hsosn_3</strain>
        <tissue evidence="4">Leaf</tissue>
    </source>
</reference>
<keyword evidence="1" id="KW-0175">Coiled coil</keyword>
<feature type="domain" description="F-box associated beta-propeller type 3" evidence="3">
    <location>
        <begin position="530"/>
        <end position="624"/>
    </location>
</feature>
<feature type="region of interest" description="Disordered" evidence="2">
    <location>
        <begin position="303"/>
        <end position="331"/>
    </location>
</feature>
<dbReference type="PANTHER" id="PTHR35546:SF134">
    <property type="entry name" value="F-BOX ASSOCIATED DOMAIN-CONTAINING PROTEIN"/>
    <property type="match status" value="1"/>
</dbReference>
<dbReference type="NCBIfam" id="TIGR01640">
    <property type="entry name" value="F_box_assoc_1"/>
    <property type="match status" value="1"/>
</dbReference>
<protein>
    <recommendedName>
        <fullName evidence="3">F-box associated beta-propeller type 3 domain-containing protein</fullName>
    </recommendedName>
</protein>
<feature type="region of interest" description="Disordered" evidence="2">
    <location>
        <begin position="364"/>
        <end position="402"/>
    </location>
</feature>
<proteinExistence type="predicted"/>
<dbReference type="EMBL" id="JAUIZM010000004">
    <property type="protein sequence ID" value="KAK1387259.1"/>
    <property type="molecule type" value="Genomic_DNA"/>
</dbReference>
<organism evidence="4 5">
    <name type="scientific">Heracleum sosnowskyi</name>
    <dbReference type="NCBI Taxonomy" id="360622"/>
    <lineage>
        <taxon>Eukaryota</taxon>
        <taxon>Viridiplantae</taxon>
        <taxon>Streptophyta</taxon>
        <taxon>Embryophyta</taxon>
        <taxon>Tracheophyta</taxon>
        <taxon>Spermatophyta</taxon>
        <taxon>Magnoliopsida</taxon>
        <taxon>eudicotyledons</taxon>
        <taxon>Gunneridae</taxon>
        <taxon>Pentapetalae</taxon>
        <taxon>asterids</taxon>
        <taxon>campanulids</taxon>
        <taxon>Apiales</taxon>
        <taxon>Apiaceae</taxon>
        <taxon>Apioideae</taxon>
        <taxon>apioid superclade</taxon>
        <taxon>Tordylieae</taxon>
        <taxon>Tordyliinae</taxon>
        <taxon>Heracleum</taxon>
    </lineage>
</organism>
<evidence type="ECO:0000256" key="1">
    <source>
        <dbReference type="SAM" id="Coils"/>
    </source>
</evidence>
<dbReference type="PANTHER" id="PTHR35546">
    <property type="entry name" value="F-BOX PROTEIN INTERACTION DOMAIN PROTEIN-RELATED"/>
    <property type="match status" value="1"/>
</dbReference>
<feature type="compositionally biased region" description="Polar residues" evidence="2">
    <location>
        <begin position="378"/>
        <end position="392"/>
    </location>
</feature>
<feature type="compositionally biased region" description="Polar residues" evidence="2">
    <location>
        <begin position="318"/>
        <end position="327"/>
    </location>
</feature>
<keyword evidence="5" id="KW-1185">Reference proteome</keyword>
<name>A0AAD8MW71_9APIA</name>
<gene>
    <name evidence="4" type="ORF">POM88_015437</name>
</gene>
<feature type="coiled-coil region" evidence="1">
    <location>
        <begin position="7"/>
        <end position="35"/>
    </location>
</feature>
<evidence type="ECO:0000313" key="4">
    <source>
        <dbReference type="EMBL" id="KAK1387259.1"/>
    </source>
</evidence>